<proteinExistence type="predicted"/>
<dbReference type="Pfam" id="PF01425">
    <property type="entry name" value="Amidase"/>
    <property type="match status" value="1"/>
</dbReference>
<dbReference type="InterPro" id="IPR020556">
    <property type="entry name" value="Amidase_CS"/>
</dbReference>
<evidence type="ECO:0000313" key="3">
    <source>
        <dbReference type="Proteomes" id="UP001060336"/>
    </source>
</evidence>
<dbReference type="PANTHER" id="PTHR11895">
    <property type="entry name" value="TRANSAMIDASE"/>
    <property type="match status" value="1"/>
</dbReference>
<dbReference type="RefSeq" id="WP_257767475.1">
    <property type="nucleotide sequence ID" value="NZ_CP102480.1"/>
</dbReference>
<evidence type="ECO:0000259" key="1">
    <source>
        <dbReference type="Pfam" id="PF01425"/>
    </source>
</evidence>
<accession>A0A9J7AP79</accession>
<dbReference type="PANTHER" id="PTHR11895:SF176">
    <property type="entry name" value="AMIDASE AMID-RELATED"/>
    <property type="match status" value="1"/>
</dbReference>
<dbReference type="AlphaFoldDB" id="A0A9J7AP79"/>
<dbReference type="SUPFAM" id="SSF75304">
    <property type="entry name" value="Amidase signature (AS) enzymes"/>
    <property type="match status" value="1"/>
</dbReference>
<dbReference type="InterPro" id="IPR036928">
    <property type="entry name" value="AS_sf"/>
</dbReference>
<dbReference type="InterPro" id="IPR000120">
    <property type="entry name" value="Amidase"/>
</dbReference>
<reference evidence="2" key="1">
    <citation type="submission" date="2022-08" db="EMBL/GenBank/DDBJ databases">
        <title>Nisaea acidiphila sp. nov., isolated from a marine algal debris and emended description of the genus Nisaea Urios et al. 2008.</title>
        <authorList>
            <person name="Kwon K."/>
        </authorList>
    </citation>
    <scope>NUCLEOTIDE SEQUENCE</scope>
    <source>
        <strain evidence="2">MEBiC11861</strain>
    </source>
</reference>
<dbReference type="Gene3D" id="3.90.1300.10">
    <property type="entry name" value="Amidase signature (AS) domain"/>
    <property type="match status" value="1"/>
</dbReference>
<dbReference type="Proteomes" id="UP001060336">
    <property type="component" value="Chromosome"/>
</dbReference>
<feature type="domain" description="Amidase" evidence="1">
    <location>
        <begin position="27"/>
        <end position="446"/>
    </location>
</feature>
<keyword evidence="3" id="KW-1185">Reference proteome</keyword>
<dbReference type="InterPro" id="IPR023631">
    <property type="entry name" value="Amidase_dom"/>
</dbReference>
<sequence>MGGVADSKSIAELGKALRDGSLTSVALTEETLDRVAALDGQIDSFITVTSERALEDAARADRELKEGTDRGPMHGVPYGLKDIYDTAGIRTTCHSKLRLDDVPASDSVCATKLKDAGGVLIGKLATHEFAFGGPSFDLPFPPARNPWNPAHGPGGSSSGSGAAVAAGLLRTAMGSDTGGSIRGPAAYCGTIGIKPTYGRVSRRGVFPLSYTLDHCGPLSKSVEDAAITMQCIAGYDPLDPASADVPVPDFSSGLEAGVKGMKIGVLSSFYRDAEGISDEAVAAIDAAMGVFRGLGAEVEEVAAVSPYADYNNCGRVILLAEAFAIHERDLQSRPLDYGRLTMERIVLGSYLTAADLMQAQRQRRELCEEINAGLFSRYDVLIAASSLTPAPLIDAPQQSFPINWPMQTLPFNVTGNPAMSIPVGFSQSGLPLSMQIVGKYFDEATVFQAGQTYEKATDWHQRWPEMSVAIAASAA</sequence>
<dbReference type="GO" id="GO:0003824">
    <property type="term" value="F:catalytic activity"/>
    <property type="evidence" value="ECO:0007669"/>
    <property type="project" value="InterPro"/>
</dbReference>
<organism evidence="2 3">
    <name type="scientific">Nisaea acidiphila</name>
    <dbReference type="NCBI Taxonomy" id="1862145"/>
    <lineage>
        <taxon>Bacteria</taxon>
        <taxon>Pseudomonadati</taxon>
        <taxon>Pseudomonadota</taxon>
        <taxon>Alphaproteobacteria</taxon>
        <taxon>Rhodospirillales</taxon>
        <taxon>Thalassobaculaceae</taxon>
        <taxon>Nisaea</taxon>
    </lineage>
</organism>
<dbReference type="KEGG" id="naci:NUH88_16410"/>
<protein>
    <submittedName>
        <fullName evidence="2">Amidase</fullName>
    </submittedName>
</protein>
<gene>
    <name evidence="2" type="ORF">NUH88_16410</name>
</gene>
<dbReference type="EMBL" id="CP102480">
    <property type="protein sequence ID" value="UUX48974.1"/>
    <property type="molecule type" value="Genomic_DNA"/>
</dbReference>
<name>A0A9J7AP79_9PROT</name>
<evidence type="ECO:0000313" key="2">
    <source>
        <dbReference type="EMBL" id="UUX48974.1"/>
    </source>
</evidence>
<dbReference type="PROSITE" id="PS00571">
    <property type="entry name" value="AMIDASES"/>
    <property type="match status" value="1"/>
</dbReference>